<dbReference type="EMBL" id="CP000492">
    <property type="protein sequence ID" value="ABL66243.1"/>
    <property type="molecule type" value="Genomic_DNA"/>
</dbReference>
<evidence type="ECO:0000256" key="2">
    <source>
        <dbReference type="SAM" id="Phobius"/>
    </source>
</evidence>
<dbReference type="TCDB" id="1.A.77.1.10">
    <property type="family name" value="the mg(2+)/ca(2+) uniporter (mcu) family"/>
</dbReference>
<sequence length="355" mass="41396">MITLNLISIKRNQSNSNNFDNIGFILLTGNSKTLKVAWHELVKPEGTVPLATSLNFLTNKFWFKLNKGFGNGAFPKSFDAITKAQIVLSTELNESIGVKYEELQTQFKAGKLTEEQAKARIINLRSRVRKPEDIERDDVLSVLDTITEDSLEQFIQEQEHFKIESAKQVEENIQLRESLELKEQELENKEKEALKLKNEAIQKELENNRKLLSTKKSLLREKDNVKKDLLIKKVTIDKEAFKSYQIFKLIIGLSLISLYALICFIIWKMDWNIIEAWTYVAGILLSNLFPIFYLLIFEKDINPKRYLTNRKLKIDSKTYEKFKFDIERLKALEQEIDDLNNEIDELKKASTQHMV</sequence>
<feature type="coiled-coil region" evidence="1">
    <location>
        <begin position="322"/>
        <end position="352"/>
    </location>
</feature>
<reference evidence="3 4" key="1">
    <citation type="submission" date="2006-12" db="EMBL/GenBank/DDBJ databases">
        <title>Complete sequence of Chlorobium phaeobacteroides DSM 266.</title>
        <authorList>
            <consortium name="US DOE Joint Genome Institute"/>
            <person name="Copeland A."/>
            <person name="Lucas S."/>
            <person name="Lapidus A."/>
            <person name="Barry K."/>
            <person name="Detter J.C."/>
            <person name="Glavina del Rio T."/>
            <person name="Hammon N."/>
            <person name="Israni S."/>
            <person name="Pitluck S."/>
            <person name="Goltsman E."/>
            <person name="Schmutz J."/>
            <person name="Larimer F."/>
            <person name="Land M."/>
            <person name="Hauser L."/>
            <person name="Mikhailova N."/>
            <person name="Li T."/>
            <person name="Overmann J."/>
            <person name="Bryant D.A."/>
            <person name="Richardson P."/>
        </authorList>
    </citation>
    <scope>NUCLEOTIDE SEQUENCE [LARGE SCALE GENOMIC DNA]</scope>
    <source>
        <strain evidence="3 4">DSM 266</strain>
    </source>
</reference>
<organism evidence="3 4">
    <name type="scientific">Chlorobium phaeobacteroides (strain DSM 266 / SMG 266 / 2430)</name>
    <dbReference type="NCBI Taxonomy" id="290317"/>
    <lineage>
        <taxon>Bacteria</taxon>
        <taxon>Pseudomonadati</taxon>
        <taxon>Chlorobiota</taxon>
        <taxon>Chlorobiia</taxon>
        <taxon>Chlorobiales</taxon>
        <taxon>Chlorobiaceae</taxon>
        <taxon>Chlorobium/Pelodictyon group</taxon>
        <taxon>Chlorobium</taxon>
    </lineage>
</organism>
<keyword evidence="2" id="KW-0472">Membrane</keyword>
<dbReference type="AlphaFoldDB" id="A1BIL6"/>
<protein>
    <submittedName>
        <fullName evidence="3">Uncharacterized protein</fullName>
    </submittedName>
</protein>
<dbReference type="Proteomes" id="UP000008701">
    <property type="component" value="Chromosome"/>
</dbReference>
<feature type="transmembrane region" description="Helical" evidence="2">
    <location>
        <begin position="246"/>
        <end position="267"/>
    </location>
</feature>
<gene>
    <name evidence="3" type="ordered locus">Cpha266_2249</name>
</gene>
<name>A1BIL6_CHLPD</name>
<accession>A1BIL6</accession>
<evidence type="ECO:0000313" key="3">
    <source>
        <dbReference type="EMBL" id="ABL66243.1"/>
    </source>
</evidence>
<dbReference type="KEGG" id="cph:Cpha266_2249"/>
<proteinExistence type="predicted"/>
<keyword evidence="2" id="KW-0812">Transmembrane</keyword>
<evidence type="ECO:0000256" key="1">
    <source>
        <dbReference type="SAM" id="Coils"/>
    </source>
</evidence>
<feature type="transmembrane region" description="Helical" evidence="2">
    <location>
        <begin position="279"/>
        <end position="297"/>
    </location>
</feature>
<feature type="coiled-coil region" evidence="1">
    <location>
        <begin position="169"/>
        <end position="228"/>
    </location>
</feature>
<evidence type="ECO:0000313" key="4">
    <source>
        <dbReference type="Proteomes" id="UP000008701"/>
    </source>
</evidence>
<keyword evidence="1" id="KW-0175">Coiled coil</keyword>
<keyword evidence="2" id="KW-1133">Transmembrane helix</keyword>
<keyword evidence="4" id="KW-1185">Reference proteome</keyword>
<dbReference type="HOGENOM" id="CLU_780091_0_0_10"/>